<evidence type="ECO:0000313" key="2">
    <source>
        <dbReference type="Proteomes" id="UP000828390"/>
    </source>
</evidence>
<dbReference type="AlphaFoldDB" id="A0A9D3YAR4"/>
<accession>A0A9D3YAR4</accession>
<gene>
    <name evidence="1" type="ORF">DPMN_084548</name>
</gene>
<dbReference type="EMBL" id="JAIWYP010000016">
    <property type="protein sequence ID" value="KAH3697063.1"/>
    <property type="molecule type" value="Genomic_DNA"/>
</dbReference>
<name>A0A9D3YAR4_DREPO</name>
<evidence type="ECO:0000313" key="1">
    <source>
        <dbReference type="EMBL" id="KAH3697063.1"/>
    </source>
</evidence>
<proteinExistence type="predicted"/>
<comment type="caution">
    <text evidence="1">The sequence shown here is derived from an EMBL/GenBank/DDBJ whole genome shotgun (WGS) entry which is preliminary data.</text>
</comment>
<reference evidence="1" key="2">
    <citation type="submission" date="2020-11" db="EMBL/GenBank/DDBJ databases">
        <authorList>
            <person name="McCartney M.A."/>
            <person name="Auch B."/>
            <person name="Kono T."/>
            <person name="Mallez S."/>
            <person name="Becker A."/>
            <person name="Gohl D.M."/>
            <person name="Silverstein K.A.T."/>
            <person name="Koren S."/>
            <person name="Bechman K.B."/>
            <person name="Herman A."/>
            <person name="Abrahante J.E."/>
            <person name="Garbe J."/>
        </authorList>
    </citation>
    <scope>NUCLEOTIDE SEQUENCE</scope>
    <source>
        <strain evidence="1">Duluth1</strain>
        <tissue evidence="1">Whole animal</tissue>
    </source>
</reference>
<reference evidence="1" key="1">
    <citation type="journal article" date="2019" name="bioRxiv">
        <title>The Genome of the Zebra Mussel, Dreissena polymorpha: A Resource for Invasive Species Research.</title>
        <authorList>
            <person name="McCartney M.A."/>
            <person name="Auch B."/>
            <person name="Kono T."/>
            <person name="Mallez S."/>
            <person name="Zhang Y."/>
            <person name="Obille A."/>
            <person name="Becker A."/>
            <person name="Abrahante J.E."/>
            <person name="Garbe J."/>
            <person name="Badalamenti J.P."/>
            <person name="Herman A."/>
            <person name="Mangelson H."/>
            <person name="Liachko I."/>
            <person name="Sullivan S."/>
            <person name="Sone E.D."/>
            <person name="Koren S."/>
            <person name="Silverstein K.A.T."/>
            <person name="Beckman K.B."/>
            <person name="Gohl D.M."/>
        </authorList>
    </citation>
    <scope>NUCLEOTIDE SEQUENCE</scope>
    <source>
        <strain evidence="1">Duluth1</strain>
        <tissue evidence="1">Whole animal</tissue>
    </source>
</reference>
<organism evidence="1 2">
    <name type="scientific">Dreissena polymorpha</name>
    <name type="common">Zebra mussel</name>
    <name type="synonym">Mytilus polymorpha</name>
    <dbReference type="NCBI Taxonomy" id="45954"/>
    <lineage>
        <taxon>Eukaryota</taxon>
        <taxon>Metazoa</taxon>
        <taxon>Spiralia</taxon>
        <taxon>Lophotrochozoa</taxon>
        <taxon>Mollusca</taxon>
        <taxon>Bivalvia</taxon>
        <taxon>Autobranchia</taxon>
        <taxon>Heteroconchia</taxon>
        <taxon>Euheterodonta</taxon>
        <taxon>Imparidentia</taxon>
        <taxon>Neoheterodontei</taxon>
        <taxon>Myida</taxon>
        <taxon>Dreissenoidea</taxon>
        <taxon>Dreissenidae</taxon>
        <taxon>Dreissena</taxon>
    </lineage>
</organism>
<sequence>MAMGRKRTKAVPLLRIAYDSTPTPEAEKYNHLGIIQSISGKYTCDIDNVKQTIRGTCLSLSQKVSGRSGANPNTAIKLYNTVVIRKVLFDFELWNSISSADMQQLEVAHHVCLKRAQGLPHLTCSDMVLGLAGVTSIEALIDLHKLAFICSLCHAPIDEPCHILFILRLCKFDLCENRKIGFIPDIVKILQKTSP</sequence>
<protein>
    <submittedName>
        <fullName evidence="1">Uncharacterized protein</fullName>
    </submittedName>
</protein>
<keyword evidence="2" id="KW-1185">Reference proteome</keyword>
<dbReference type="Proteomes" id="UP000828390">
    <property type="component" value="Unassembled WGS sequence"/>
</dbReference>